<dbReference type="SMART" id="SM00064">
    <property type="entry name" value="FYVE"/>
    <property type="match status" value="1"/>
</dbReference>
<dbReference type="Pfam" id="PF06602">
    <property type="entry name" value="Myotub-related"/>
    <property type="match status" value="1"/>
</dbReference>
<keyword evidence="6" id="KW-0378">Hydrolase</keyword>
<dbReference type="EC" id="3.1.3.95" evidence="3"/>
<dbReference type="EMBL" id="CAJOBO010000454">
    <property type="protein sequence ID" value="CAF4225654.1"/>
    <property type="molecule type" value="Genomic_DNA"/>
</dbReference>
<evidence type="ECO:0000256" key="4">
    <source>
        <dbReference type="ARBA" id="ARBA00022723"/>
    </source>
</evidence>
<dbReference type="Pfam" id="PF21098">
    <property type="entry name" value="PH-GRAM_MTMR6-like"/>
    <property type="match status" value="1"/>
</dbReference>
<comment type="similarity">
    <text evidence="2">Belongs to the protein-tyrosine phosphatase family. Non-receptor class myotubularin subfamily.</text>
</comment>
<dbReference type="Gene3D" id="3.30.40.10">
    <property type="entry name" value="Zinc/RING finger domain, C3HC4 (zinc finger)"/>
    <property type="match status" value="1"/>
</dbReference>
<sequence>MVILVVTSMNRHLFSEVFKQISSKLDQLKAFLSSTAYLKVENVRLIDRFNSHQQIIGNDHNNYYDSSCTIVKFFLLLLRLRLTGTIYLTSTHLIFIDPEGKRETWILHSLTSSVDKLPTTQHGCPLRVRTKHFLAAEFTIPKERDCADLHATLNQLKPDSYEKLYCFLYQAPNYLEKIWDPFLLATEYMRMGVPNADWKVEDGNSNFDMCDTYPPLIYVPILTTKAMLFGSAKFRSRGRLPVLTYLHPNGASITRCSQPLSGFSARCQEDEQLLQCILKTNPYSNTMYIIDTRPRINAVANRAAGKGYENEDYYSNIQFKFCSIENIHIMRGSLQKLLETCEMKNPTMNQYLNALDNSSWLQHIKSLLDTAVLIARAIEVEKKNVLVHCSDGWDRTAQCCSLASLLLCPYYRSIHGFRMLIEKEWLSFGHKFSDRCGHTATSDSKEQSPIFLQFIESVWQLSQIYPTAFEFNERFLISLHDNSHSCQYGNFIGNCEKDRLDLCVKERTYSYWNYVLQNVNDFKNPLFRPQSSYASEVLLPVINAQTLKFWLSMYHRFDSSLLPKENISNTLAHLVDHTLSLNDHARLLEKRIRELHSMIDGDRTTRPTTTSSSTTTTTTTTTTSNEDVDDSDVEKGNHHKKISLPELDSGISEAELSQTRIADSISLKLNTILKPPTLSTSDVESGFSGDYSPHGKTPLSSFIFQRQSSIDTNDMPTIERIALELNSIALDWRSYHTPLHCSCSLPFDSAQRKYNCWRCGENFCARCIERGIYLPGLYSNSLAPVCKTCARSIKSSPSFADFSALVKSKSTEFIRNQTAMKLSRSMIIDQFNNDR</sequence>
<dbReference type="PROSITE" id="PS50178">
    <property type="entry name" value="ZF_FYVE"/>
    <property type="match status" value="1"/>
</dbReference>
<dbReference type="GO" id="GO:0004438">
    <property type="term" value="F:phosphatidylinositol-3-phosphate phosphatase activity"/>
    <property type="evidence" value="ECO:0007669"/>
    <property type="project" value="TreeGrafter"/>
</dbReference>
<dbReference type="InterPro" id="IPR000306">
    <property type="entry name" value="Znf_FYVE"/>
</dbReference>
<dbReference type="GO" id="GO:0016020">
    <property type="term" value="C:membrane"/>
    <property type="evidence" value="ECO:0007669"/>
    <property type="project" value="UniProtKB-SubCell"/>
</dbReference>
<evidence type="ECO:0000259" key="15">
    <source>
        <dbReference type="PROSITE" id="PS51339"/>
    </source>
</evidence>
<keyword evidence="7" id="KW-0862">Zinc</keyword>
<reference evidence="18" key="1">
    <citation type="submission" date="2021-02" db="EMBL/GenBank/DDBJ databases">
        <authorList>
            <person name="Nowell W R."/>
        </authorList>
    </citation>
    <scope>NUCLEOTIDE SEQUENCE</scope>
</reference>
<dbReference type="PANTHER" id="PTHR10807">
    <property type="entry name" value="MYOTUBULARIN-RELATED"/>
    <property type="match status" value="1"/>
</dbReference>
<evidence type="ECO:0000256" key="6">
    <source>
        <dbReference type="ARBA" id="ARBA00022801"/>
    </source>
</evidence>
<evidence type="ECO:0000256" key="7">
    <source>
        <dbReference type="ARBA" id="ARBA00022833"/>
    </source>
</evidence>
<feature type="compositionally biased region" description="Low complexity" evidence="13">
    <location>
        <begin position="606"/>
        <end position="624"/>
    </location>
</feature>
<evidence type="ECO:0000256" key="10">
    <source>
        <dbReference type="PIRSR" id="PIRSR630564-1"/>
    </source>
</evidence>
<dbReference type="InterPro" id="IPR030564">
    <property type="entry name" value="Myotubularin"/>
</dbReference>
<dbReference type="InterPro" id="IPR017455">
    <property type="entry name" value="Znf_FYVE-rel"/>
</dbReference>
<dbReference type="GO" id="GO:0005737">
    <property type="term" value="C:cytoplasm"/>
    <property type="evidence" value="ECO:0007669"/>
    <property type="project" value="TreeGrafter"/>
</dbReference>
<comment type="caution">
    <text evidence="18">The sequence shown here is derived from an EMBL/GenBank/DDBJ whole genome shotgun (WGS) entry which is preliminary data.</text>
</comment>
<feature type="binding site" evidence="11">
    <location>
        <begin position="389"/>
        <end position="395"/>
    </location>
    <ligand>
        <name>substrate</name>
    </ligand>
</feature>
<evidence type="ECO:0000259" key="14">
    <source>
        <dbReference type="PROSITE" id="PS50178"/>
    </source>
</evidence>
<dbReference type="InterPro" id="IPR011011">
    <property type="entry name" value="Znf_FYVE_PHD"/>
</dbReference>
<evidence type="ECO:0000256" key="3">
    <source>
        <dbReference type="ARBA" id="ARBA00012903"/>
    </source>
</evidence>
<feature type="active site" description="Phosphocysteine intermediate" evidence="10">
    <location>
        <position position="389"/>
    </location>
</feature>
<keyword evidence="5 12" id="KW-0863">Zinc-finger</keyword>
<dbReference type="GO" id="GO:0008270">
    <property type="term" value="F:zinc ion binding"/>
    <property type="evidence" value="ECO:0007669"/>
    <property type="project" value="UniProtKB-KW"/>
</dbReference>
<dbReference type="InterPro" id="IPR010569">
    <property type="entry name" value="Myotubularin-like_Pase_dom"/>
</dbReference>
<dbReference type="InterPro" id="IPR013083">
    <property type="entry name" value="Znf_RING/FYVE/PHD"/>
</dbReference>
<dbReference type="InterPro" id="IPR048994">
    <property type="entry name" value="PH-GRAM_MTMR6-9"/>
</dbReference>
<dbReference type="PROSITE" id="PS51339">
    <property type="entry name" value="PPASE_MYOTUBULARIN"/>
    <property type="match status" value="1"/>
</dbReference>
<proteinExistence type="inferred from homology"/>
<evidence type="ECO:0000256" key="2">
    <source>
        <dbReference type="ARBA" id="ARBA00007471"/>
    </source>
</evidence>
<dbReference type="PANTHER" id="PTHR10807:SF8">
    <property type="entry name" value="PHOSPHATIDYLINOSITOL-3-PHOSPHATE PHOSPHATASE"/>
    <property type="match status" value="1"/>
</dbReference>
<dbReference type="Proteomes" id="UP000663848">
    <property type="component" value="Unassembled WGS sequence"/>
</dbReference>
<keyword evidence="4" id="KW-0479">Metal-binding</keyword>
<dbReference type="PROSITE" id="PS00383">
    <property type="entry name" value="TYR_PHOSPHATASE_1"/>
    <property type="match status" value="1"/>
</dbReference>
<evidence type="ECO:0000313" key="19">
    <source>
        <dbReference type="Proteomes" id="UP000663848"/>
    </source>
</evidence>
<feature type="region of interest" description="Disordered" evidence="13">
    <location>
        <begin position="599"/>
        <end position="640"/>
    </location>
</feature>
<evidence type="ECO:0000256" key="5">
    <source>
        <dbReference type="ARBA" id="ARBA00022771"/>
    </source>
</evidence>
<feature type="binding site" evidence="11">
    <location>
        <begin position="326"/>
        <end position="327"/>
    </location>
    <ligand>
        <name>substrate</name>
    </ligand>
</feature>
<accession>A0A821E9E7</accession>
<feature type="domain" description="Myotubularin phosphatase" evidence="15">
    <location>
        <begin position="178"/>
        <end position="554"/>
    </location>
</feature>
<dbReference type="Gene3D" id="2.30.29.30">
    <property type="entry name" value="Pleckstrin-homology domain (PH domain)/Phosphotyrosine-binding domain (PTB)"/>
    <property type="match status" value="1"/>
</dbReference>
<dbReference type="EMBL" id="CAJOBR010001741">
    <property type="protein sequence ID" value="CAF4632103.1"/>
    <property type="molecule type" value="Genomic_DNA"/>
</dbReference>
<evidence type="ECO:0000256" key="8">
    <source>
        <dbReference type="ARBA" id="ARBA00023136"/>
    </source>
</evidence>
<dbReference type="InterPro" id="IPR029021">
    <property type="entry name" value="Prot-tyrosine_phosphatase-like"/>
</dbReference>
<keyword evidence="8" id="KW-0472">Membrane</keyword>
<keyword evidence="20" id="KW-1185">Reference proteome</keyword>
<dbReference type="InterPro" id="IPR016130">
    <property type="entry name" value="Tyr_Pase_AS"/>
</dbReference>
<evidence type="ECO:0000256" key="11">
    <source>
        <dbReference type="PIRSR" id="PIRSR630564-2"/>
    </source>
</evidence>
<gene>
    <name evidence="16" type="ORF">HFQ381_LOCUS8914</name>
    <name evidence="18" type="ORF">QYT958_LOCUS13555</name>
    <name evidence="17" type="ORF">UJA718_LOCUS13681</name>
</gene>
<evidence type="ECO:0000313" key="17">
    <source>
        <dbReference type="EMBL" id="CAF4318079.1"/>
    </source>
</evidence>
<dbReference type="Proteomes" id="UP000663873">
    <property type="component" value="Unassembled WGS sequence"/>
</dbReference>
<evidence type="ECO:0000313" key="16">
    <source>
        <dbReference type="EMBL" id="CAF4225654.1"/>
    </source>
</evidence>
<name>A0A821E9E7_9BILA</name>
<evidence type="ECO:0000256" key="1">
    <source>
        <dbReference type="ARBA" id="ARBA00004370"/>
    </source>
</evidence>
<feature type="domain" description="FYVE-type" evidence="14">
    <location>
        <begin position="743"/>
        <end position="794"/>
    </location>
</feature>
<organism evidence="18 19">
    <name type="scientific">Rotaria socialis</name>
    <dbReference type="NCBI Taxonomy" id="392032"/>
    <lineage>
        <taxon>Eukaryota</taxon>
        <taxon>Metazoa</taxon>
        <taxon>Spiralia</taxon>
        <taxon>Gnathifera</taxon>
        <taxon>Rotifera</taxon>
        <taxon>Eurotatoria</taxon>
        <taxon>Bdelloidea</taxon>
        <taxon>Philodinida</taxon>
        <taxon>Philodinidae</taxon>
        <taxon>Rotaria</taxon>
    </lineage>
</organism>
<dbReference type="Proteomes" id="UP000663851">
    <property type="component" value="Unassembled WGS sequence"/>
</dbReference>
<dbReference type="SUPFAM" id="SSF57903">
    <property type="entry name" value="FYVE/PHD zinc finger"/>
    <property type="match status" value="1"/>
</dbReference>
<dbReference type="EMBL" id="CAJOBP010001869">
    <property type="protein sequence ID" value="CAF4318079.1"/>
    <property type="molecule type" value="Genomic_DNA"/>
</dbReference>
<evidence type="ECO:0000256" key="13">
    <source>
        <dbReference type="SAM" id="MobiDB-lite"/>
    </source>
</evidence>
<protein>
    <recommendedName>
        <fullName evidence="3">phosphatidylinositol-3,5-bisphosphate 3-phosphatase</fullName>
        <ecNumber evidence="3">3.1.3.95</ecNumber>
    </recommendedName>
    <alternativeName>
        <fullName evidence="9">Phosphatidylinositol-3,5-bisphosphate 3-phosphatase</fullName>
    </alternativeName>
</protein>
<dbReference type="GO" id="GO:0046856">
    <property type="term" value="P:phosphatidylinositol dephosphorylation"/>
    <property type="evidence" value="ECO:0007669"/>
    <property type="project" value="TreeGrafter"/>
</dbReference>
<evidence type="ECO:0000256" key="9">
    <source>
        <dbReference type="ARBA" id="ARBA00032571"/>
    </source>
</evidence>
<dbReference type="InterPro" id="IPR011993">
    <property type="entry name" value="PH-like_dom_sf"/>
</dbReference>
<evidence type="ECO:0000256" key="12">
    <source>
        <dbReference type="PROSITE-ProRule" id="PRU00091"/>
    </source>
</evidence>
<dbReference type="SUPFAM" id="SSF52799">
    <property type="entry name" value="(Phosphotyrosine protein) phosphatases II"/>
    <property type="match status" value="1"/>
</dbReference>
<evidence type="ECO:0000313" key="20">
    <source>
        <dbReference type="Proteomes" id="UP000663873"/>
    </source>
</evidence>
<evidence type="ECO:0000313" key="18">
    <source>
        <dbReference type="EMBL" id="CAF4632103.1"/>
    </source>
</evidence>
<comment type="subcellular location">
    <subcellularLocation>
        <location evidence="1">Membrane</location>
    </subcellularLocation>
</comment>
<dbReference type="SUPFAM" id="SSF50729">
    <property type="entry name" value="PH domain-like"/>
    <property type="match status" value="1"/>
</dbReference>
<dbReference type="AlphaFoldDB" id="A0A821E9E7"/>
<dbReference type="Pfam" id="PF01363">
    <property type="entry name" value="FYVE"/>
    <property type="match status" value="1"/>
</dbReference>
<dbReference type="GO" id="GO:0052629">
    <property type="term" value="F:phosphatidylinositol-3,5-bisphosphate 3-phosphatase activity"/>
    <property type="evidence" value="ECO:0007669"/>
    <property type="project" value="UniProtKB-EC"/>
</dbReference>